<comment type="function">
    <text evidence="9">Part of the tripartite ATP-independent periplasmic (TRAP) transport system.</text>
</comment>
<evidence type="ECO:0000256" key="7">
    <source>
        <dbReference type="ARBA" id="ARBA00023136"/>
    </source>
</evidence>
<comment type="similarity">
    <text evidence="8 9">Belongs to the TRAP transporter small permease family.</text>
</comment>
<proteinExistence type="inferred from homology"/>
<keyword evidence="6 9" id="KW-1133">Transmembrane helix</keyword>
<dbReference type="InterPro" id="IPR007387">
    <property type="entry name" value="TRAP_DctQ"/>
</dbReference>
<dbReference type="Proteomes" id="UP001597101">
    <property type="component" value="Unassembled WGS sequence"/>
</dbReference>
<dbReference type="PANTHER" id="PTHR35011:SF2">
    <property type="entry name" value="2,3-DIKETO-L-GULONATE TRAP TRANSPORTER SMALL PERMEASE PROTEIN YIAM"/>
    <property type="match status" value="1"/>
</dbReference>
<feature type="transmembrane region" description="Helical" evidence="9">
    <location>
        <begin position="169"/>
        <end position="191"/>
    </location>
</feature>
<comment type="caution">
    <text evidence="11">The sequence shown here is derived from an EMBL/GenBank/DDBJ whole genome shotgun (WGS) entry which is preliminary data.</text>
</comment>
<evidence type="ECO:0000256" key="1">
    <source>
        <dbReference type="ARBA" id="ARBA00004429"/>
    </source>
</evidence>
<evidence type="ECO:0000313" key="12">
    <source>
        <dbReference type="Proteomes" id="UP001597101"/>
    </source>
</evidence>
<evidence type="ECO:0000259" key="10">
    <source>
        <dbReference type="Pfam" id="PF04290"/>
    </source>
</evidence>
<evidence type="ECO:0000256" key="6">
    <source>
        <dbReference type="ARBA" id="ARBA00022989"/>
    </source>
</evidence>
<evidence type="ECO:0000313" key="11">
    <source>
        <dbReference type="EMBL" id="MFD0917192.1"/>
    </source>
</evidence>
<dbReference type="EMBL" id="JBHTJV010000010">
    <property type="protein sequence ID" value="MFD0917192.1"/>
    <property type="molecule type" value="Genomic_DNA"/>
</dbReference>
<keyword evidence="4 9" id="KW-0997">Cell inner membrane</keyword>
<accession>A0ABW3FFC4</accession>
<keyword evidence="7 9" id="KW-0472">Membrane</keyword>
<evidence type="ECO:0000256" key="9">
    <source>
        <dbReference type="RuleBase" id="RU369079"/>
    </source>
</evidence>
<dbReference type="Pfam" id="PF04290">
    <property type="entry name" value="DctQ"/>
    <property type="match status" value="1"/>
</dbReference>
<feature type="transmembrane region" description="Helical" evidence="9">
    <location>
        <begin position="91"/>
        <end position="112"/>
    </location>
</feature>
<evidence type="ECO:0000256" key="8">
    <source>
        <dbReference type="ARBA" id="ARBA00038436"/>
    </source>
</evidence>
<dbReference type="PANTHER" id="PTHR35011">
    <property type="entry name" value="2,3-DIKETO-L-GULONATE TRAP TRANSPORTER SMALL PERMEASE PROTEIN YIAM"/>
    <property type="match status" value="1"/>
</dbReference>
<comment type="subcellular location">
    <subcellularLocation>
        <location evidence="1 9">Cell inner membrane</location>
        <topology evidence="1 9">Multi-pass membrane protein</topology>
    </subcellularLocation>
</comment>
<feature type="transmembrane region" description="Helical" evidence="9">
    <location>
        <begin position="203"/>
        <end position="223"/>
    </location>
</feature>
<comment type="caution">
    <text evidence="9">Lacks conserved residue(s) required for the propagation of feature annotation.</text>
</comment>
<evidence type="ECO:0000256" key="5">
    <source>
        <dbReference type="ARBA" id="ARBA00022692"/>
    </source>
</evidence>
<feature type="transmembrane region" description="Helical" evidence="9">
    <location>
        <begin position="20"/>
        <end position="42"/>
    </location>
</feature>
<keyword evidence="12" id="KW-1185">Reference proteome</keyword>
<organism evidence="11 12">
    <name type="scientific">Pseudahrensia aquimaris</name>
    <dbReference type="NCBI Taxonomy" id="744461"/>
    <lineage>
        <taxon>Bacteria</taxon>
        <taxon>Pseudomonadati</taxon>
        <taxon>Pseudomonadota</taxon>
        <taxon>Alphaproteobacteria</taxon>
        <taxon>Hyphomicrobiales</taxon>
        <taxon>Ahrensiaceae</taxon>
        <taxon>Pseudahrensia</taxon>
    </lineage>
</organism>
<evidence type="ECO:0000256" key="2">
    <source>
        <dbReference type="ARBA" id="ARBA00022448"/>
    </source>
</evidence>
<evidence type="ECO:0000256" key="4">
    <source>
        <dbReference type="ARBA" id="ARBA00022519"/>
    </source>
</evidence>
<sequence>MVEHERNGPLDLLTWSFSRITMWLPFFIVLIILYEVVLRYFFASPTLWVNEMSLWVAGGIYLSAGLYAMQQRSHIRIFIIYDIAPLWLRRTFDVISTLCVCIFAFAVVWGGFGEAAVKFIRFEKLGTAYDPPLPATIKPLVLVMMLFLALQATSNLLRDWPAAPWVRKAFDVLVTATVIGLAAWTVNSLFISPPENLLVPTRWLVGIAVFLAVSVAIVVVGLVRDFNRTPAPVAEIDEIEEEAEILRAQVGAMPDQTLTGNPPKPTV</sequence>
<evidence type="ECO:0000256" key="3">
    <source>
        <dbReference type="ARBA" id="ARBA00022475"/>
    </source>
</evidence>
<dbReference type="InterPro" id="IPR055348">
    <property type="entry name" value="DctQ"/>
</dbReference>
<feature type="domain" description="Tripartite ATP-independent periplasmic transporters DctQ component" evidence="10">
    <location>
        <begin position="28"/>
        <end position="160"/>
    </location>
</feature>
<protein>
    <recommendedName>
        <fullName evidence="9">TRAP transporter small permease protein</fullName>
    </recommendedName>
</protein>
<keyword evidence="3" id="KW-1003">Cell membrane</keyword>
<comment type="subunit">
    <text evidence="9">The complex comprises the extracytoplasmic solute receptor protein and the two transmembrane proteins.</text>
</comment>
<gene>
    <name evidence="11" type="ORF">ACFQ14_12300</name>
</gene>
<feature type="transmembrane region" description="Helical" evidence="9">
    <location>
        <begin position="139"/>
        <end position="157"/>
    </location>
</feature>
<dbReference type="RefSeq" id="WP_377213053.1">
    <property type="nucleotide sequence ID" value="NZ_JBHTJV010000010.1"/>
</dbReference>
<name>A0ABW3FFC4_9HYPH</name>
<keyword evidence="2 9" id="KW-0813">Transport</keyword>
<keyword evidence="5 9" id="KW-0812">Transmembrane</keyword>
<feature type="transmembrane region" description="Helical" evidence="9">
    <location>
        <begin position="54"/>
        <end position="70"/>
    </location>
</feature>
<reference evidence="12" key="1">
    <citation type="journal article" date="2019" name="Int. J. Syst. Evol. Microbiol.">
        <title>The Global Catalogue of Microorganisms (GCM) 10K type strain sequencing project: providing services to taxonomists for standard genome sequencing and annotation.</title>
        <authorList>
            <consortium name="The Broad Institute Genomics Platform"/>
            <consortium name="The Broad Institute Genome Sequencing Center for Infectious Disease"/>
            <person name="Wu L."/>
            <person name="Ma J."/>
        </authorList>
    </citation>
    <scope>NUCLEOTIDE SEQUENCE [LARGE SCALE GENOMIC DNA]</scope>
    <source>
        <strain evidence="12">CCUG 60023</strain>
    </source>
</reference>